<gene>
    <name evidence="1" type="ORF">UFOPK2310_00691</name>
    <name evidence="2" type="ORF">UFOPK2809_00355</name>
    <name evidence="3" type="ORF">UFOPK4092_01083</name>
</gene>
<organism evidence="3">
    <name type="scientific">freshwater metagenome</name>
    <dbReference type="NCBI Taxonomy" id="449393"/>
    <lineage>
        <taxon>unclassified sequences</taxon>
        <taxon>metagenomes</taxon>
        <taxon>ecological metagenomes</taxon>
    </lineage>
</organism>
<evidence type="ECO:0000313" key="1">
    <source>
        <dbReference type="EMBL" id="CAB4672454.1"/>
    </source>
</evidence>
<accession>A0A6J7R4I1</accession>
<protein>
    <submittedName>
        <fullName evidence="3">Unannotated protein</fullName>
    </submittedName>
</protein>
<sequence>MSILVAAIDFHETRIWAIDADPKGRPERIVADDPQGYFRHLHAKAGNPDGTYRDDNDEYWKSLAEYLGKSEGFLLLGHGNGKANASHHFVAYAEKHFSDVVAKLVAEVRCDIDDLTDRQVLRLAQQYFGTEPDRDFGDSRRGE</sequence>
<name>A0A6J7R4I1_9ZZZZ</name>
<evidence type="ECO:0000313" key="2">
    <source>
        <dbReference type="EMBL" id="CAB4741109.1"/>
    </source>
</evidence>
<evidence type="ECO:0000313" key="3">
    <source>
        <dbReference type="EMBL" id="CAB5023652.1"/>
    </source>
</evidence>
<dbReference type="EMBL" id="CAEZZA010000031">
    <property type="protein sequence ID" value="CAB4741109.1"/>
    <property type="molecule type" value="Genomic_DNA"/>
</dbReference>
<dbReference type="EMBL" id="CAFBPJ010000133">
    <property type="protein sequence ID" value="CAB5023652.1"/>
    <property type="molecule type" value="Genomic_DNA"/>
</dbReference>
<dbReference type="EMBL" id="CAEZWW010000068">
    <property type="protein sequence ID" value="CAB4672454.1"/>
    <property type="molecule type" value="Genomic_DNA"/>
</dbReference>
<reference evidence="3" key="1">
    <citation type="submission" date="2020-05" db="EMBL/GenBank/DDBJ databases">
        <authorList>
            <person name="Chiriac C."/>
            <person name="Salcher M."/>
            <person name="Ghai R."/>
            <person name="Kavagutti S V."/>
        </authorList>
    </citation>
    <scope>NUCLEOTIDE SEQUENCE</scope>
</reference>
<dbReference type="AlphaFoldDB" id="A0A6J7R4I1"/>
<proteinExistence type="predicted"/>